<dbReference type="OMA" id="NANHIAC"/>
<keyword evidence="4" id="KW-1185">Reference proteome</keyword>
<feature type="compositionally biased region" description="Basic and acidic residues" evidence="1">
    <location>
        <begin position="956"/>
        <end position="969"/>
    </location>
</feature>
<accession>A0A8S1L981</accession>
<dbReference type="Proteomes" id="UP000688137">
    <property type="component" value="Unassembled WGS sequence"/>
</dbReference>
<feature type="compositionally biased region" description="Polar residues" evidence="1">
    <location>
        <begin position="327"/>
        <end position="341"/>
    </location>
</feature>
<feature type="compositionally biased region" description="Low complexity" evidence="1">
    <location>
        <begin position="413"/>
        <end position="433"/>
    </location>
</feature>
<feature type="compositionally biased region" description="Polar residues" evidence="1">
    <location>
        <begin position="434"/>
        <end position="453"/>
    </location>
</feature>
<keyword evidence="2" id="KW-0732">Signal</keyword>
<feature type="chain" id="PRO_5035813036" evidence="2">
    <location>
        <begin position="17"/>
        <end position="1066"/>
    </location>
</feature>
<evidence type="ECO:0000256" key="1">
    <source>
        <dbReference type="SAM" id="MobiDB-lite"/>
    </source>
</evidence>
<feature type="compositionally biased region" description="Basic and acidic residues" evidence="1">
    <location>
        <begin position="376"/>
        <end position="397"/>
    </location>
</feature>
<gene>
    <name evidence="3" type="ORF">PPRIM_AZ9-3.1.T0330029</name>
</gene>
<evidence type="ECO:0000256" key="2">
    <source>
        <dbReference type="SAM" id="SignalP"/>
    </source>
</evidence>
<feature type="region of interest" description="Disordered" evidence="1">
    <location>
        <begin position="273"/>
        <end position="461"/>
    </location>
</feature>
<feature type="signal peptide" evidence="2">
    <location>
        <begin position="1"/>
        <end position="16"/>
    </location>
</feature>
<comment type="caution">
    <text evidence="3">The sequence shown here is derived from an EMBL/GenBank/DDBJ whole genome shotgun (WGS) entry which is preliminary data.</text>
</comment>
<feature type="compositionally biased region" description="Basic and acidic residues" evidence="1">
    <location>
        <begin position="295"/>
        <end position="326"/>
    </location>
</feature>
<evidence type="ECO:0000313" key="3">
    <source>
        <dbReference type="EMBL" id="CAD8062223.1"/>
    </source>
</evidence>
<dbReference type="AlphaFoldDB" id="A0A8S1L981"/>
<evidence type="ECO:0000313" key="4">
    <source>
        <dbReference type="Proteomes" id="UP000688137"/>
    </source>
</evidence>
<name>A0A8S1L981_PARPR</name>
<sequence>MLQIFVFSILSQLTFGFNVLKPSFVERNRVEMSFSQRMSYNFGNNFNMYTSEGVVINDNSIQFEKPGRLVMNIPLVEGIDYALQFKLNSLNANHIACIGIGSQGFILSEVLGIEKTNLSHFQLGYCSDGTNSTQYPDMYTDFNEFDYYSDEEFDEIDYSFGESQMTNVFGQKEFYMVLRERQLIFMDNEDSILTIFNDLDRARAFVPIITMHYRNEIQKKLIKKRECVVKEEYAILLQLVGQLNPFKREMPPEMKAQKEQEKKKKETDLAKMLKQKQDENENEDENQQEEEQEQKEEKEVTDEDIKNEQQDAIKRSEETKKMHEETQNQGEESNDQATMPITQGEEENISEENALNQQDDLLEGEEGQQVDQQQNDGEKGEKEDEIKSDQIIDKGDQQNENELTDEQQAQKNDGNQQDTQQDQISIDGDQNQSENQQLEDQGEFQSSEQNEQQMKPEDDTTESIASVLDIQSHIIYATQFTREIVPLRNSVVVENKYTVFQDNQRLAKPLQDYKSCGYSYLDIRPSQNNFFVQIQIDNIDDLYDTYPIGFGVYAYQMLDRLKGWRNLDDQLWCIDKESEDLWQFGALYRSDGTFIDSYMFGEYFKYKVDKQAQRQTKINIYFSNKNRVAFSFDDDKTIMLTCVNPKFKYYVPIFETKAYKGVPSMTLLQYIDDIQIPFEYSDSIENIQNAFSKIFSLINKFIIEKRGSFNEDDDDYTISGIDDTKSASINMWDIKLYDSQYEWWIKIDDLKQDKQDINMCIGINQMSSEEIITNLFDKQYKAQVAYICDKNDFIHTFFQECPISSNPILFVPGTVLRFRLSDYLMEVYDGYQFAYFSLRKAGKTGVIPSAIIRSDSKNKITFLKGPINFGPNPLADRVDYEQLNRENFASYDIFTFPILENAKNGLFKSNTNEPLFKKNQVPKPGKREPPLGRNYDTEQEDQKIEEQISNQEQNQEEEKKNQNENEESQKLTSSNVPTEAHADIYGDTNVKCLIIYEHCDFEGPSKLLYPNRFEAGPPNEFRSFELCRDTKLIEIIIEGHVQEKMFVSQSVECLPSPFFVDEIIII</sequence>
<protein>
    <submittedName>
        <fullName evidence="3">Uncharacterized protein</fullName>
    </submittedName>
</protein>
<reference evidence="3" key="1">
    <citation type="submission" date="2021-01" db="EMBL/GenBank/DDBJ databases">
        <authorList>
            <consortium name="Genoscope - CEA"/>
            <person name="William W."/>
        </authorList>
    </citation>
    <scope>NUCLEOTIDE SEQUENCE</scope>
</reference>
<proteinExistence type="predicted"/>
<feature type="compositionally biased region" description="Polar residues" evidence="1">
    <location>
        <begin position="398"/>
        <end position="412"/>
    </location>
</feature>
<feature type="compositionally biased region" description="Acidic residues" evidence="1">
    <location>
        <begin position="280"/>
        <end position="294"/>
    </location>
</feature>
<dbReference type="PANTHER" id="PTHR33923:SF2">
    <property type="entry name" value="CALMODULIN-BINDING PROTEIN-RELATED"/>
    <property type="match status" value="1"/>
</dbReference>
<feature type="region of interest" description="Disordered" evidence="1">
    <location>
        <begin position="910"/>
        <end position="979"/>
    </location>
</feature>
<dbReference type="GO" id="GO:0005516">
    <property type="term" value="F:calmodulin binding"/>
    <property type="evidence" value="ECO:0007669"/>
    <property type="project" value="InterPro"/>
</dbReference>
<dbReference type="EMBL" id="CAJJDM010000032">
    <property type="protein sequence ID" value="CAD8062223.1"/>
    <property type="molecule type" value="Genomic_DNA"/>
</dbReference>
<dbReference type="PANTHER" id="PTHR33923">
    <property type="entry name" value="CALMODULIN-BINDING PROTEIN-RELATED"/>
    <property type="match status" value="1"/>
</dbReference>
<dbReference type="InterPro" id="IPR044681">
    <property type="entry name" value="PICBP-like"/>
</dbReference>
<organism evidence="3 4">
    <name type="scientific">Paramecium primaurelia</name>
    <dbReference type="NCBI Taxonomy" id="5886"/>
    <lineage>
        <taxon>Eukaryota</taxon>
        <taxon>Sar</taxon>
        <taxon>Alveolata</taxon>
        <taxon>Ciliophora</taxon>
        <taxon>Intramacronucleata</taxon>
        <taxon>Oligohymenophorea</taxon>
        <taxon>Peniculida</taxon>
        <taxon>Parameciidae</taxon>
        <taxon>Paramecium</taxon>
    </lineage>
</organism>